<evidence type="ECO:0000313" key="1">
    <source>
        <dbReference type="EMBL" id="SFF99054.1"/>
    </source>
</evidence>
<reference evidence="2" key="1">
    <citation type="submission" date="2016-10" db="EMBL/GenBank/DDBJ databases">
        <authorList>
            <person name="Varghese N."/>
            <person name="Submissions S."/>
        </authorList>
    </citation>
    <scope>NUCLEOTIDE SEQUENCE [LARGE SCALE GENOMIC DNA]</scope>
    <source>
        <strain evidence="2">FP5</strain>
    </source>
</reference>
<dbReference type="EMBL" id="FOOG01000017">
    <property type="protein sequence ID" value="SFF99054.1"/>
    <property type="molecule type" value="Genomic_DNA"/>
</dbReference>
<accession>A0A1I2N5E6</accession>
<dbReference type="SUPFAM" id="SSF103642">
    <property type="entry name" value="Sec-C motif"/>
    <property type="match status" value="1"/>
</dbReference>
<organism evidence="1 2">
    <name type="scientific">Halobacillus alkaliphilus</name>
    <dbReference type="NCBI Taxonomy" id="396056"/>
    <lineage>
        <taxon>Bacteria</taxon>
        <taxon>Bacillati</taxon>
        <taxon>Bacillota</taxon>
        <taxon>Bacilli</taxon>
        <taxon>Bacillales</taxon>
        <taxon>Bacillaceae</taxon>
        <taxon>Halobacillus</taxon>
    </lineage>
</organism>
<keyword evidence="2" id="KW-1185">Reference proteome</keyword>
<name>A0A1I2N5E6_9BACI</name>
<gene>
    <name evidence="1" type="ORF">SAMN05216353_11760</name>
</gene>
<dbReference type="AlphaFoldDB" id="A0A1I2N5E6"/>
<evidence type="ECO:0000313" key="2">
    <source>
        <dbReference type="Proteomes" id="UP000198897"/>
    </source>
</evidence>
<dbReference type="Pfam" id="PF02810">
    <property type="entry name" value="SEC-C"/>
    <property type="match status" value="1"/>
</dbReference>
<dbReference type="Proteomes" id="UP000198897">
    <property type="component" value="Unassembled WGS sequence"/>
</dbReference>
<dbReference type="InterPro" id="IPR004027">
    <property type="entry name" value="SEC_C_motif"/>
</dbReference>
<protein>
    <submittedName>
        <fullName evidence="1">SEC-C motif-containing protein</fullName>
    </submittedName>
</protein>
<sequence>MLNVSYASLKENIRKHDLTNSVQQLLLLYIEDGNSFIRNLLLSGSIIEPITLGVKEKDIQFVNQVFFKAFRLIEEKIVDEEKDFEEFTRESSRLLHSINIIYNAFKENAKLLYQNEFLGYPFKKQIQMYCTFIESQSIYAQRNLENTMSQNKYFTGMEEIVTQEGKSISINDNFEAIIELFDTLIRLLQYKSKGKIDGQSNKSYTNVSPYFIPSIQQIMHLTSHKETLDVLWERIKYRGWQSKVYKTEDNNIYYYAPNNQKILKLERAATLRYKYKEYVDYVSNIDLKSAKELLNDINKNIKFSLHKPEELFALEPKILTLCLKLSEPRIETSIEKMKDKLGNRFSTIKIGVSKTVSLFELYDSFSYLLSLGTAYSVNSTRSFNDTDFSYLTPVFDIDYFVKGLSQYYSLDMKKAREVIELFVFKPKDMKESLDVFSQPLIYVGDNQVVFCPHLIQQMNLERIVEKHLNSFNVQLSAKGTLLENKLTSTLDFSPYFEVNHTKVKFKAYDHKQVEYDMIGVMDNKILLIEMKCLTRPYSDFELYQKEKEILFGVEQVNRRENILIKQPELVQNHMDISLPTNSPTKEDIIKIVCTDIYDFTGRTEGDVYITDTSAFMKFFLDPEIEQVEIQDGQPSVTNVKSLFEEKPNSKVLIEYLKLPPAVKPYFSNLVEEPRQLILLNEESDRIAFKDFILRNNPYEPISKTSSSRKIGRNEKCPCDSGKKYKKCCGK</sequence>
<proteinExistence type="predicted"/>
<dbReference type="Gene3D" id="3.10.450.50">
    <property type="match status" value="1"/>
</dbReference>